<sequence>MFQSSLAQAPLNAPRANNRGVLSAAATGMDAFIVNHGGDLDRVFGHAGIDPEQLQHPTLSLALPNYCQVLEEAAQQTGCDNFGLRYGEQFQPQALGLLGYVGLCSATLEDALINFAQAFPYHQHSTLIRLVDQGECYSFDYQIHHSAIRQRRQDAELTMGMAMNLVRHVLGPKWAPREVAFEHARPQDWHEHREVFDAPVYFERACNSILIPKREIVGKAMPGHDPVLLTLVKDAIRQLGETNTGPDLLEQACQAIITLLPHGDPSLDSVADQLQLPHWLLQRKLREQGLSFTQLLDQIRQDLALQHLGQQSLNISELAPLLGYSETSAFSRAFRRWFGVSPRKWRSEHEH</sequence>
<accession>A0A6I5RM19</accession>
<dbReference type="PROSITE" id="PS01124">
    <property type="entry name" value="HTH_ARAC_FAMILY_2"/>
    <property type="match status" value="1"/>
</dbReference>
<dbReference type="EMBL" id="JAAHBT010000031">
    <property type="protein sequence ID" value="NES09007.1"/>
    <property type="molecule type" value="Genomic_DNA"/>
</dbReference>
<dbReference type="Pfam" id="PF12833">
    <property type="entry name" value="HTH_18"/>
    <property type="match status" value="1"/>
</dbReference>
<dbReference type="GO" id="GO:0003700">
    <property type="term" value="F:DNA-binding transcription factor activity"/>
    <property type="evidence" value="ECO:0007669"/>
    <property type="project" value="InterPro"/>
</dbReference>
<keyword evidence="2" id="KW-0238">DNA-binding</keyword>
<dbReference type="InterPro" id="IPR009057">
    <property type="entry name" value="Homeodomain-like_sf"/>
</dbReference>
<gene>
    <name evidence="5" type="ORF">G3O07_03510</name>
</gene>
<evidence type="ECO:0000313" key="5">
    <source>
        <dbReference type="EMBL" id="NES09007.1"/>
    </source>
</evidence>
<protein>
    <submittedName>
        <fullName evidence="5">AraC family transcriptional regulator</fullName>
    </submittedName>
</protein>
<comment type="caution">
    <text evidence="5">The sequence shown here is derived from an EMBL/GenBank/DDBJ whole genome shotgun (WGS) entry which is preliminary data.</text>
</comment>
<dbReference type="Proteomes" id="UP000471751">
    <property type="component" value="Unassembled WGS sequence"/>
</dbReference>
<feature type="domain" description="HTH araC/xylS-type" evidence="4">
    <location>
        <begin position="250"/>
        <end position="348"/>
    </location>
</feature>
<dbReference type="PANTHER" id="PTHR47894:SF4">
    <property type="entry name" value="HTH-TYPE TRANSCRIPTIONAL REGULATOR GADX"/>
    <property type="match status" value="1"/>
</dbReference>
<dbReference type="AlphaFoldDB" id="A0A6I5RM19"/>
<evidence type="ECO:0000313" key="6">
    <source>
        <dbReference type="Proteomes" id="UP000471751"/>
    </source>
</evidence>
<keyword evidence="1" id="KW-0805">Transcription regulation</keyword>
<dbReference type="PRINTS" id="PR00032">
    <property type="entry name" value="HTHARAC"/>
</dbReference>
<name>A0A6I5RM19_9PSED</name>
<dbReference type="InterPro" id="IPR020449">
    <property type="entry name" value="Tscrpt_reg_AraC-type_HTH"/>
</dbReference>
<proteinExistence type="predicted"/>
<reference evidence="5 6" key="1">
    <citation type="submission" date="2020-02" db="EMBL/GenBank/DDBJ databases">
        <title>Broccoli isolated Pseudomonas sp.</title>
        <authorList>
            <person name="Fujikawa T."/>
            <person name="Sawada H."/>
        </authorList>
    </citation>
    <scope>NUCLEOTIDE SEQUENCE [LARGE SCALE GENOMIC DNA]</scope>
    <source>
        <strain evidence="5 6">JCM 32154</strain>
    </source>
</reference>
<dbReference type="RefSeq" id="WP_163932612.1">
    <property type="nucleotide sequence ID" value="NZ_BMQU01000016.1"/>
</dbReference>
<organism evidence="5 6">
    <name type="scientific">Pseudomonas laurentiana</name>
    <dbReference type="NCBI Taxonomy" id="2364649"/>
    <lineage>
        <taxon>Bacteria</taxon>
        <taxon>Pseudomonadati</taxon>
        <taxon>Pseudomonadota</taxon>
        <taxon>Gammaproteobacteria</taxon>
        <taxon>Pseudomonadales</taxon>
        <taxon>Pseudomonadaceae</taxon>
        <taxon>Pseudomonas</taxon>
    </lineage>
</organism>
<dbReference type="PANTHER" id="PTHR47894">
    <property type="entry name" value="HTH-TYPE TRANSCRIPTIONAL REGULATOR GADX"/>
    <property type="match status" value="1"/>
</dbReference>
<evidence type="ECO:0000256" key="1">
    <source>
        <dbReference type="ARBA" id="ARBA00023015"/>
    </source>
</evidence>
<dbReference type="GO" id="GO:0005829">
    <property type="term" value="C:cytosol"/>
    <property type="evidence" value="ECO:0007669"/>
    <property type="project" value="TreeGrafter"/>
</dbReference>
<evidence type="ECO:0000256" key="3">
    <source>
        <dbReference type="ARBA" id="ARBA00023163"/>
    </source>
</evidence>
<keyword evidence="3" id="KW-0804">Transcription</keyword>
<dbReference type="SUPFAM" id="SSF46689">
    <property type="entry name" value="Homeodomain-like"/>
    <property type="match status" value="1"/>
</dbReference>
<dbReference type="Pfam" id="PF12625">
    <property type="entry name" value="Arabinose_bd"/>
    <property type="match status" value="1"/>
</dbReference>
<dbReference type="InterPro" id="IPR018060">
    <property type="entry name" value="HTH_AraC"/>
</dbReference>
<dbReference type="Gene3D" id="1.10.10.60">
    <property type="entry name" value="Homeodomain-like"/>
    <property type="match status" value="1"/>
</dbReference>
<keyword evidence="6" id="KW-1185">Reference proteome</keyword>
<dbReference type="InterPro" id="IPR032687">
    <property type="entry name" value="AraC-type_N"/>
</dbReference>
<evidence type="ECO:0000256" key="2">
    <source>
        <dbReference type="ARBA" id="ARBA00023125"/>
    </source>
</evidence>
<dbReference type="SMART" id="SM00342">
    <property type="entry name" value="HTH_ARAC"/>
    <property type="match status" value="1"/>
</dbReference>
<dbReference type="GO" id="GO:0000976">
    <property type="term" value="F:transcription cis-regulatory region binding"/>
    <property type="evidence" value="ECO:0007669"/>
    <property type="project" value="TreeGrafter"/>
</dbReference>
<evidence type="ECO:0000259" key="4">
    <source>
        <dbReference type="PROSITE" id="PS01124"/>
    </source>
</evidence>